<dbReference type="Proteomes" id="UP001597034">
    <property type="component" value="Unassembled WGS sequence"/>
</dbReference>
<proteinExistence type="predicted"/>
<feature type="domain" description="DUF7968" evidence="1">
    <location>
        <begin position="3"/>
        <end position="103"/>
    </location>
</feature>
<gene>
    <name evidence="2" type="ORF">ACFSBL_16850</name>
</gene>
<dbReference type="AlphaFoldDB" id="A0ABD6DM34"/>
<dbReference type="RefSeq" id="WP_256400583.1">
    <property type="nucleotide sequence ID" value="NZ_JANHJR010000003.1"/>
</dbReference>
<organism evidence="2 3">
    <name type="scientific">Haloarchaeobius litoreus</name>
    <dbReference type="NCBI Taxonomy" id="755306"/>
    <lineage>
        <taxon>Archaea</taxon>
        <taxon>Methanobacteriati</taxon>
        <taxon>Methanobacteriota</taxon>
        <taxon>Stenosarchaea group</taxon>
        <taxon>Halobacteria</taxon>
        <taxon>Halobacteriales</taxon>
        <taxon>Halorubellaceae</taxon>
        <taxon>Haloarchaeobius</taxon>
    </lineage>
</organism>
<dbReference type="Pfam" id="PF25922">
    <property type="entry name" value="DUF7968"/>
    <property type="match status" value="1"/>
</dbReference>
<reference evidence="2 3" key="1">
    <citation type="journal article" date="2019" name="Int. J. Syst. Evol. Microbiol.">
        <title>The Global Catalogue of Microorganisms (GCM) 10K type strain sequencing project: providing services to taxonomists for standard genome sequencing and annotation.</title>
        <authorList>
            <consortium name="The Broad Institute Genomics Platform"/>
            <consortium name="The Broad Institute Genome Sequencing Center for Infectious Disease"/>
            <person name="Wu L."/>
            <person name="Ma J."/>
        </authorList>
    </citation>
    <scope>NUCLEOTIDE SEQUENCE [LARGE SCALE GENOMIC DNA]</scope>
    <source>
        <strain evidence="2 3">CGMCC 1.10390</strain>
    </source>
</reference>
<protein>
    <recommendedName>
        <fullName evidence="1">DUF7968 domain-containing protein</fullName>
    </recommendedName>
</protein>
<keyword evidence="3" id="KW-1185">Reference proteome</keyword>
<sequence length="105" mass="11635">MRTHATRIVLSYPVNLSGWSRQQVDTGHYHAWLRRTHDEVHVGDIWEEFVDVGCCGSTYDVPLRVEEVEGGSTMGPDTEIEYTVREACEIGGGWEVQSAAGPAGE</sequence>
<evidence type="ECO:0000259" key="1">
    <source>
        <dbReference type="Pfam" id="PF25922"/>
    </source>
</evidence>
<dbReference type="InterPro" id="IPR058274">
    <property type="entry name" value="DUF7968"/>
</dbReference>
<name>A0ABD6DM34_9EURY</name>
<evidence type="ECO:0000313" key="2">
    <source>
        <dbReference type="EMBL" id="MFD1647359.1"/>
    </source>
</evidence>
<dbReference type="EMBL" id="JBHUDO010000003">
    <property type="protein sequence ID" value="MFD1647359.1"/>
    <property type="molecule type" value="Genomic_DNA"/>
</dbReference>
<evidence type="ECO:0000313" key="3">
    <source>
        <dbReference type="Proteomes" id="UP001597034"/>
    </source>
</evidence>
<comment type="caution">
    <text evidence="2">The sequence shown here is derived from an EMBL/GenBank/DDBJ whole genome shotgun (WGS) entry which is preliminary data.</text>
</comment>
<accession>A0ABD6DM34</accession>